<proteinExistence type="predicted"/>
<dbReference type="OrthoDB" id="8420594at2"/>
<evidence type="ECO:0008006" key="3">
    <source>
        <dbReference type="Google" id="ProtNLM"/>
    </source>
</evidence>
<dbReference type="STRING" id="321267.SHM7688_01908"/>
<name>A0A0P1EPY1_9RHOB</name>
<evidence type="ECO:0000313" key="2">
    <source>
        <dbReference type="Proteomes" id="UP000054823"/>
    </source>
</evidence>
<dbReference type="RefSeq" id="WP_058239663.1">
    <property type="nucleotide sequence ID" value="NZ_CYPW01000017.1"/>
</dbReference>
<accession>A0A0P1EPY1</accession>
<protein>
    <recommendedName>
        <fullName evidence="3">DUF2783 domain-containing protein</fullName>
    </recommendedName>
</protein>
<dbReference type="AlphaFoldDB" id="A0A0P1EPY1"/>
<dbReference type="Pfam" id="PF10932">
    <property type="entry name" value="DUF2783"/>
    <property type="match status" value="1"/>
</dbReference>
<sequence>MSENQTAPLVLTQNLDDADGFYAALVNAHTGLTKSQSDALNARLLLILANQIGDTVLLRAAINKARTEPNSQNSI</sequence>
<organism evidence="1 2">
    <name type="scientific">Shimia marina</name>
    <dbReference type="NCBI Taxonomy" id="321267"/>
    <lineage>
        <taxon>Bacteria</taxon>
        <taxon>Pseudomonadati</taxon>
        <taxon>Pseudomonadota</taxon>
        <taxon>Alphaproteobacteria</taxon>
        <taxon>Rhodobacterales</taxon>
        <taxon>Roseobacteraceae</taxon>
    </lineage>
</organism>
<dbReference type="InterPro" id="IPR021233">
    <property type="entry name" value="DUF2783"/>
</dbReference>
<evidence type="ECO:0000313" key="1">
    <source>
        <dbReference type="EMBL" id="CUH52462.1"/>
    </source>
</evidence>
<keyword evidence="2" id="KW-1185">Reference proteome</keyword>
<dbReference type="EMBL" id="CYPW01000017">
    <property type="protein sequence ID" value="CUH52462.1"/>
    <property type="molecule type" value="Genomic_DNA"/>
</dbReference>
<gene>
    <name evidence="1" type="ORF">SHM7688_01908</name>
</gene>
<reference evidence="1 2" key="1">
    <citation type="submission" date="2015-09" db="EMBL/GenBank/DDBJ databases">
        <authorList>
            <consortium name="Swine Surveillance"/>
        </authorList>
    </citation>
    <scope>NUCLEOTIDE SEQUENCE [LARGE SCALE GENOMIC DNA]</scope>
    <source>
        <strain evidence="1 2">CECT 7688</strain>
    </source>
</reference>
<dbReference type="Proteomes" id="UP000054823">
    <property type="component" value="Unassembled WGS sequence"/>
</dbReference>